<dbReference type="PROSITE" id="PS51171">
    <property type="entry name" value="PREPHENATE_DEHYDR_3"/>
    <property type="match status" value="1"/>
</dbReference>
<comment type="catalytic activity">
    <reaction evidence="7">
        <text>prephenate + H(+) = 3-phenylpyruvate + CO2 + H2O</text>
        <dbReference type="Rhea" id="RHEA:21648"/>
        <dbReference type="ChEBI" id="CHEBI:15377"/>
        <dbReference type="ChEBI" id="CHEBI:15378"/>
        <dbReference type="ChEBI" id="CHEBI:16526"/>
        <dbReference type="ChEBI" id="CHEBI:18005"/>
        <dbReference type="ChEBI" id="CHEBI:29934"/>
        <dbReference type="EC" id="4.2.1.51"/>
    </reaction>
</comment>
<dbReference type="Pfam" id="PF00800">
    <property type="entry name" value="PDT"/>
    <property type="match status" value="1"/>
</dbReference>
<name>A0A6J4RAD4_9ACTN</name>
<dbReference type="SUPFAM" id="SSF53850">
    <property type="entry name" value="Periplasmic binding protein-like II"/>
    <property type="match status" value="1"/>
</dbReference>
<proteinExistence type="predicted"/>
<evidence type="ECO:0000256" key="6">
    <source>
        <dbReference type="ARBA" id="ARBA00023239"/>
    </source>
</evidence>
<dbReference type="GO" id="GO:0005737">
    <property type="term" value="C:cytoplasm"/>
    <property type="evidence" value="ECO:0007669"/>
    <property type="project" value="TreeGrafter"/>
</dbReference>
<keyword evidence="3" id="KW-0028">Amino-acid biosynthesis</keyword>
<dbReference type="InterPro" id="IPR001086">
    <property type="entry name" value="Preph_deHydtase"/>
</dbReference>
<keyword evidence="6 9" id="KW-0456">Lyase</keyword>
<dbReference type="EMBL" id="CADCVL010000096">
    <property type="protein sequence ID" value="CAA9468690.1"/>
    <property type="molecule type" value="Genomic_DNA"/>
</dbReference>
<dbReference type="GO" id="GO:0004664">
    <property type="term" value="F:prephenate dehydratase activity"/>
    <property type="evidence" value="ECO:0007669"/>
    <property type="project" value="UniProtKB-EC"/>
</dbReference>
<keyword evidence="4" id="KW-0057">Aromatic amino acid biosynthesis</keyword>
<evidence type="ECO:0000256" key="2">
    <source>
        <dbReference type="ARBA" id="ARBA00013147"/>
    </source>
</evidence>
<evidence type="ECO:0000256" key="3">
    <source>
        <dbReference type="ARBA" id="ARBA00022605"/>
    </source>
</evidence>
<evidence type="ECO:0000256" key="1">
    <source>
        <dbReference type="ARBA" id="ARBA00004741"/>
    </source>
</evidence>
<evidence type="ECO:0000256" key="4">
    <source>
        <dbReference type="ARBA" id="ARBA00023141"/>
    </source>
</evidence>
<evidence type="ECO:0000256" key="7">
    <source>
        <dbReference type="ARBA" id="ARBA00047848"/>
    </source>
</evidence>
<protein>
    <recommendedName>
        <fullName evidence="2">prephenate dehydratase</fullName>
        <ecNumber evidence="2">4.2.1.51</ecNumber>
    </recommendedName>
</protein>
<sequence length="167" mass="17423">MRAGYLGPPGTFTHEAVKSSGGAAGLELVPMPTIYDTILAVHEGTLDRALVPFENSLEGSVNVTLDALALEAEDVEITGEVVHPIRHCLLAREPLELVAVRSVVSHPQASAQCARFIRTQMPQAAVIAAPSTADAVRRVAEGADEESGGPWAALGTRAAGELYGCVV</sequence>
<dbReference type="EC" id="4.2.1.51" evidence="2"/>
<comment type="pathway">
    <text evidence="1">Amino-acid biosynthesis; L-phenylalanine biosynthesis; phenylpyruvate from prephenate: step 1/1.</text>
</comment>
<reference evidence="9" key="1">
    <citation type="submission" date="2020-02" db="EMBL/GenBank/DDBJ databases">
        <authorList>
            <person name="Meier V. D."/>
        </authorList>
    </citation>
    <scope>NUCLEOTIDE SEQUENCE</scope>
    <source>
        <strain evidence="9">AVDCRST_MAG65</strain>
    </source>
</reference>
<dbReference type="PANTHER" id="PTHR21022:SF19">
    <property type="entry name" value="PREPHENATE DEHYDRATASE-RELATED"/>
    <property type="match status" value="1"/>
</dbReference>
<dbReference type="GO" id="GO:0009094">
    <property type="term" value="P:L-phenylalanine biosynthetic process"/>
    <property type="evidence" value="ECO:0007669"/>
    <property type="project" value="UniProtKB-UniPathway"/>
</dbReference>
<dbReference type="UniPathway" id="UPA00121">
    <property type="reaction ID" value="UER00345"/>
</dbReference>
<evidence type="ECO:0000259" key="8">
    <source>
        <dbReference type="PROSITE" id="PS51171"/>
    </source>
</evidence>
<feature type="domain" description="Prephenate dehydratase" evidence="8">
    <location>
        <begin position="2"/>
        <end position="167"/>
    </location>
</feature>
<dbReference type="AlphaFoldDB" id="A0A6J4RAD4"/>
<organism evidence="9">
    <name type="scientific">uncultured Solirubrobacteraceae bacterium</name>
    <dbReference type="NCBI Taxonomy" id="1162706"/>
    <lineage>
        <taxon>Bacteria</taxon>
        <taxon>Bacillati</taxon>
        <taxon>Actinomycetota</taxon>
        <taxon>Thermoleophilia</taxon>
        <taxon>Solirubrobacterales</taxon>
        <taxon>Solirubrobacteraceae</taxon>
        <taxon>environmental samples</taxon>
    </lineage>
</organism>
<evidence type="ECO:0000256" key="5">
    <source>
        <dbReference type="ARBA" id="ARBA00023222"/>
    </source>
</evidence>
<gene>
    <name evidence="9" type="ORF">AVDCRST_MAG65-558</name>
</gene>
<evidence type="ECO:0000313" key="9">
    <source>
        <dbReference type="EMBL" id="CAA9468690.1"/>
    </source>
</evidence>
<dbReference type="Gene3D" id="3.40.190.10">
    <property type="entry name" value="Periplasmic binding protein-like II"/>
    <property type="match status" value="2"/>
</dbReference>
<feature type="non-terminal residue" evidence="9">
    <location>
        <position position="167"/>
    </location>
</feature>
<keyword evidence="5" id="KW-0584">Phenylalanine biosynthesis</keyword>
<accession>A0A6J4RAD4</accession>
<dbReference type="PANTHER" id="PTHR21022">
    <property type="entry name" value="PREPHENATE DEHYDRATASE P PROTEIN"/>
    <property type="match status" value="1"/>
</dbReference>